<feature type="signal peptide" evidence="3">
    <location>
        <begin position="1"/>
        <end position="23"/>
    </location>
</feature>
<feature type="transmembrane region" description="Helical" evidence="2">
    <location>
        <begin position="319"/>
        <end position="340"/>
    </location>
</feature>
<dbReference type="Pfam" id="PF16010">
    <property type="entry name" value="CDH-cyt"/>
    <property type="match status" value="1"/>
</dbReference>
<evidence type="ECO:0000256" key="1">
    <source>
        <dbReference type="SAM" id="MobiDB-lite"/>
    </source>
</evidence>
<feature type="region of interest" description="Disordered" evidence="1">
    <location>
        <begin position="221"/>
        <end position="242"/>
    </location>
</feature>
<protein>
    <recommendedName>
        <fullName evidence="4">DOMON domain-containing protein</fullName>
    </recommendedName>
</protein>
<dbReference type="CDD" id="cd09630">
    <property type="entry name" value="CDH_like_cytochrome"/>
    <property type="match status" value="1"/>
</dbReference>
<feature type="compositionally biased region" description="Basic and acidic residues" evidence="1">
    <location>
        <begin position="509"/>
        <end position="522"/>
    </location>
</feature>
<dbReference type="InterPro" id="IPR005018">
    <property type="entry name" value="DOMON_domain"/>
</dbReference>
<dbReference type="Gene3D" id="2.60.40.1210">
    <property type="entry name" value="Cellobiose dehydrogenase, cytochrome domain"/>
    <property type="match status" value="1"/>
</dbReference>
<dbReference type="PANTHER" id="PTHR47797:SF3">
    <property type="entry name" value="CYTOCHROME B561 DOMAIN-CONTAINING PROTEIN"/>
    <property type="match status" value="1"/>
</dbReference>
<keyword evidence="2" id="KW-0812">Transmembrane</keyword>
<evidence type="ECO:0000256" key="2">
    <source>
        <dbReference type="SAM" id="Phobius"/>
    </source>
</evidence>
<evidence type="ECO:0000256" key="3">
    <source>
        <dbReference type="SAM" id="SignalP"/>
    </source>
</evidence>
<evidence type="ECO:0000313" key="5">
    <source>
        <dbReference type="EMBL" id="KAF7510579.1"/>
    </source>
</evidence>
<evidence type="ECO:0000313" key="6">
    <source>
        <dbReference type="Proteomes" id="UP000606974"/>
    </source>
</evidence>
<feature type="chain" id="PRO_5034240607" description="DOMON domain-containing protein" evidence="3">
    <location>
        <begin position="24"/>
        <end position="522"/>
    </location>
</feature>
<dbReference type="AlphaFoldDB" id="A0A8H7E4V4"/>
<feature type="compositionally biased region" description="Basic and acidic residues" evidence="1">
    <location>
        <begin position="475"/>
        <end position="498"/>
    </location>
</feature>
<feature type="transmembrane region" description="Helical" evidence="2">
    <location>
        <begin position="386"/>
        <end position="406"/>
    </location>
</feature>
<dbReference type="Proteomes" id="UP000606974">
    <property type="component" value="Unassembled WGS sequence"/>
</dbReference>
<dbReference type="SUPFAM" id="SSF49344">
    <property type="entry name" value="CBD9-like"/>
    <property type="match status" value="1"/>
</dbReference>
<dbReference type="SMART" id="SM00664">
    <property type="entry name" value="DoH"/>
    <property type="match status" value="1"/>
</dbReference>
<evidence type="ECO:0000259" key="4">
    <source>
        <dbReference type="SMART" id="SM00664"/>
    </source>
</evidence>
<dbReference type="EMBL" id="JAACFV010000028">
    <property type="protein sequence ID" value="KAF7510579.1"/>
    <property type="molecule type" value="Genomic_DNA"/>
</dbReference>
<feature type="region of interest" description="Disordered" evidence="1">
    <location>
        <begin position="459"/>
        <end position="522"/>
    </location>
</feature>
<feature type="transmembrane region" description="Helical" evidence="2">
    <location>
        <begin position="293"/>
        <end position="313"/>
    </location>
</feature>
<feature type="transmembrane region" description="Helical" evidence="2">
    <location>
        <begin position="361"/>
        <end position="380"/>
    </location>
</feature>
<keyword evidence="3" id="KW-0732">Signal</keyword>
<dbReference type="CDD" id="cd08760">
    <property type="entry name" value="Cyt_b561_FRRS1_like"/>
    <property type="match status" value="1"/>
</dbReference>
<feature type="domain" description="DOMON" evidence="4">
    <location>
        <begin position="75"/>
        <end position="186"/>
    </location>
</feature>
<dbReference type="Gene3D" id="1.20.120.1770">
    <property type="match status" value="1"/>
</dbReference>
<comment type="caution">
    <text evidence="5">The sequence shown here is derived from an EMBL/GenBank/DDBJ whole genome shotgun (WGS) entry which is preliminary data.</text>
</comment>
<dbReference type="InterPro" id="IPR015920">
    <property type="entry name" value="Cellobiose_DH-like_cyt"/>
</dbReference>
<organism evidence="5 6">
    <name type="scientific">Endocarpon pusillum</name>
    <dbReference type="NCBI Taxonomy" id="364733"/>
    <lineage>
        <taxon>Eukaryota</taxon>
        <taxon>Fungi</taxon>
        <taxon>Dikarya</taxon>
        <taxon>Ascomycota</taxon>
        <taxon>Pezizomycotina</taxon>
        <taxon>Eurotiomycetes</taxon>
        <taxon>Chaetothyriomycetidae</taxon>
        <taxon>Verrucariales</taxon>
        <taxon>Verrucariaceae</taxon>
        <taxon>Endocarpon</taxon>
    </lineage>
</organism>
<name>A0A8H7E4V4_9EURO</name>
<keyword evidence="6" id="KW-1185">Reference proteome</keyword>
<keyword evidence="2" id="KW-0472">Membrane</keyword>
<dbReference type="OrthoDB" id="19261at2759"/>
<sequence length="522" mass="56778">MKISGAREIVACLAWFLSLPASAENTASLPIQFCKQDDTVSLDFCVAVTPHQNATSASTDLYVTITRTRPETDGWLGVGLGPAMNGALMFVLYDDAQNVLRTSIRTATGHHQPIELSAMEEGQILPDIKVVKSVYDDQPPGSSSTPDALGKPRTGTANILIYSAPLWPKTSINTNAASQPWIWAHNPTSPISSAFKMHSHHENIGYGFFWTNFANALSNPTSSAPTFPSPDKSSPSHLTTTTPPPIYRLGGPSIRNWLFHIHGALGSLSFLVLYPLGALLLRTSDSRAFNFHWTTQAFASVLLCLGAGLGWILSRRIELAHQGIGLAIMAGVAGQILLGWRHHIGFLKTKGGTWMGKMHVWLGRGLLMAGWINVMLGVSARGYGMLVMLAVALVAHAEMVFMFRAWGFSMKVPGWELGQRLVSRLWLGRRGAGRAAAAGGDRGGRVGLGLGEEYFELVGEDEEEEEDEDEDYDEDGRLKADVEWEERRRRGGEGKTSGDAEGGSGNRNGNERAKKLQRLDVV</sequence>
<feature type="compositionally biased region" description="Acidic residues" evidence="1">
    <location>
        <begin position="459"/>
        <end position="474"/>
    </location>
</feature>
<dbReference type="PANTHER" id="PTHR47797">
    <property type="entry name" value="DEHYDROGENASE, PUTATIVE (AFU_ORTHOLOGUE AFUA_8G05805)-RELATED"/>
    <property type="match status" value="1"/>
</dbReference>
<feature type="transmembrane region" description="Helical" evidence="2">
    <location>
        <begin position="257"/>
        <end position="281"/>
    </location>
</feature>
<accession>A0A8H7E4V4</accession>
<keyword evidence="2" id="KW-1133">Transmembrane helix</keyword>
<proteinExistence type="predicted"/>
<reference evidence="5" key="1">
    <citation type="submission" date="2020-02" db="EMBL/GenBank/DDBJ databases">
        <authorList>
            <person name="Palmer J.M."/>
        </authorList>
    </citation>
    <scope>NUCLEOTIDE SEQUENCE</scope>
    <source>
        <strain evidence="5">EPUS1.4</strain>
        <tissue evidence="5">Thallus</tissue>
    </source>
</reference>
<gene>
    <name evidence="5" type="ORF">GJ744_006191</name>
</gene>